<proteinExistence type="predicted"/>
<gene>
    <name evidence="1" type="ORF">P4826_16115</name>
</gene>
<accession>A0ABZ0J0Z9</accession>
<dbReference type="InterPro" id="IPR021317">
    <property type="entry name" value="DUF2917"/>
</dbReference>
<keyword evidence="2" id="KW-1185">Reference proteome</keyword>
<dbReference type="Proteomes" id="UP001303211">
    <property type="component" value="Chromosome"/>
</dbReference>
<sequence>MTASHVLNSQQWGACADAAGADPYRLATGAARSLRPTTAMRLRVVCGQASVTVDDGPHGWREDSGDLLLQAGQSLRIAPGQHAVLEPLGQQALQYQWCSAG</sequence>
<protein>
    <submittedName>
        <fullName evidence="1">DUF2917 domain-containing protein</fullName>
    </submittedName>
</protein>
<reference evidence="1 2" key="1">
    <citation type="submission" date="2023-03" db="EMBL/GenBank/DDBJ databases">
        <title>Diaphorobacter basophil sp. nov., isolated from a sewage-treatment plant.</title>
        <authorList>
            <person name="Yang K."/>
        </authorList>
    </citation>
    <scope>NUCLEOTIDE SEQUENCE [LARGE SCALE GENOMIC DNA]</scope>
    <source>
        <strain evidence="1 2">Y-1</strain>
    </source>
</reference>
<evidence type="ECO:0000313" key="2">
    <source>
        <dbReference type="Proteomes" id="UP001303211"/>
    </source>
</evidence>
<name>A0ABZ0J0Z9_9BURK</name>
<dbReference type="EMBL" id="CP136921">
    <property type="protein sequence ID" value="WOO31905.1"/>
    <property type="molecule type" value="Genomic_DNA"/>
</dbReference>
<organism evidence="1 2">
    <name type="scientific">Diaphorobacter limosus</name>
    <dbReference type="NCBI Taxonomy" id="3036128"/>
    <lineage>
        <taxon>Bacteria</taxon>
        <taxon>Pseudomonadati</taxon>
        <taxon>Pseudomonadota</taxon>
        <taxon>Betaproteobacteria</taxon>
        <taxon>Burkholderiales</taxon>
        <taxon>Comamonadaceae</taxon>
        <taxon>Diaphorobacter</taxon>
    </lineage>
</organism>
<evidence type="ECO:0000313" key="1">
    <source>
        <dbReference type="EMBL" id="WOO31905.1"/>
    </source>
</evidence>
<dbReference type="RefSeq" id="WP_317701374.1">
    <property type="nucleotide sequence ID" value="NZ_CP136921.1"/>
</dbReference>
<dbReference type="Pfam" id="PF11142">
    <property type="entry name" value="DUF2917"/>
    <property type="match status" value="1"/>
</dbReference>